<organism evidence="2 3">
    <name type="scientific">Roseibium hamelinense</name>
    <dbReference type="NCBI Taxonomy" id="150831"/>
    <lineage>
        <taxon>Bacteria</taxon>
        <taxon>Pseudomonadati</taxon>
        <taxon>Pseudomonadota</taxon>
        <taxon>Alphaproteobacteria</taxon>
        <taxon>Hyphomicrobiales</taxon>
        <taxon>Stappiaceae</taxon>
        <taxon>Roseibium</taxon>
    </lineage>
</organism>
<proteinExistence type="predicted"/>
<comment type="caution">
    <text evidence="2">The sequence shown here is derived from an EMBL/GenBank/DDBJ whole genome shotgun (WGS) entry which is preliminary data.</text>
</comment>
<reference evidence="2 3" key="1">
    <citation type="submission" date="2019-07" db="EMBL/GenBank/DDBJ databases">
        <title>Genomic Encyclopedia of Archaeal and Bacterial Type Strains, Phase II (KMG-II): from individual species to whole genera.</title>
        <authorList>
            <person name="Goeker M."/>
        </authorList>
    </citation>
    <scope>NUCLEOTIDE SEQUENCE [LARGE SCALE GENOMIC DNA]</scope>
    <source>
        <strain evidence="2 3">ATCC BAA-252</strain>
    </source>
</reference>
<sequence length="91" mass="9982">MEIERWSNMPLFNQRTTETDMAFQTDNNKSAKMLESRALWFLLGALIVAGAAGTYYYTQGEGSEPGLSIELGLPNGEERELNVPLPGDGNG</sequence>
<dbReference type="AlphaFoldDB" id="A0A562TBK9"/>
<dbReference type="EMBL" id="VLLF01000002">
    <property type="protein sequence ID" value="TWI90210.1"/>
    <property type="molecule type" value="Genomic_DNA"/>
</dbReference>
<accession>A0A562TBK9</accession>
<evidence type="ECO:0000313" key="2">
    <source>
        <dbReference type="EMBL" id="TWI90210.1"/>
    </source>
</evidence>
<protein>
    <submittedName>
        <fullName evidence="2">Uncharacterized protein</fullName>
    </submittedName>
</protein>
<evidence type="ECO:0000256" key="1">
    <source>
        <dbReference type="SAM" id="Phobius"/>
    </source>
</evidence>
<keyword evidence="1" id="KW-0472">Membrane</keyword>
<dbReference type="Proteomes" id="UP000320593">
    <property type="component" value="Unassembled WGS sequence"/>
</dbReference>
<keyword evidence="1" id="KW-0812">Transmembrane</keyword>
<keyword evidence="3" id="KW-1185">Reference proteome</keyword>
<gene>
    <name evidence="2" type="ORF">JM93_01188</name>
</gene>
<keyword evidence="1" id="KW-1133">Transmembrane helix</keyword>
<name>A0A562TBK9_9HYPH</name>
<evidence type="ECO:0000313" key="3">
    <source>
        <dbReference type="Proteomes" id="UP000320593"/>
    </source>
</evidence>
<feature type="transmembrane region" description="Helical" evidence="1">
    <location>
        <begin position="38"/>
        <end position="57"/>
    </location>
</feature>